<keyword evidence="1" id="KW-1133">Transmembrane helix</keyword>
<organism evidence="2 3">
    <name type="scientific">Legionella worsleiensis</name>
    <dbReference type="NCBI Taxonomy" id="45076"/>
    <lineage>
        <taxon>Bacteria</taxon>
        <taxon>Pseudomonadati</taxon>
        <taxon>Pseudomonadota</taxon>
        <taxon>Gammaproteobacteria</taxon>
        <taxon>Legionellales</taxon>
        <taxon>Legionellaceae</taxon>
        <taxon>Legionella</taxon>
    </lineage>
</organism>
<proteinExistence type="predicted"/>
<protein>
    <recommendedName>
        <fullName evidence="4">Transmembrane protein</fullName>
    </recommendedName>
</protein>
<feature type="transmembrane region" description="Helical" evidence="1">
    <location>
        <begin position="79"/>
        <end position="98"/>
    </location>
</feature>
<gene>
    <name evidence="2" type="ORF">Lwor_2569</name>
</gene>
<accession>A0A0W1A4Q7</accession>
<name>A0A0W1A4Q7_9GAMM</name>
<dbReference type="EMBL" id="LNZC01000031">
    <property type="protein sequence ID" value="KTD76003.1"/>
    <property type="molecule type" value="Genomic_DNA"/>
</dbReference>
<keyword evidence="1" id="KW-0812">Transmembrane</keyword>
<feature type="transmembrane region" description="Helical" evidence="1">
    <location>
        <begin position="23"/>
        <end position="50"/>
    </location>
</feature>
<keyword evidence="3" id="KW-1185">Reference proteome</keyword>
<evidence type="ECO:0000313" key="2">
    <source>
        <dbReference type="EMBL" id="KTD76003.1"/>
    </source>
</evidence>
<sequence length="146" mass="15081">MAMAVCKQVQKGTADLTMIMGKILMYSGGAGLLIMAAFGTVAIDVVLLAYANKNHNSFLTGFLIGALFWGPRVDPLPLLIASPITSLIAVGLSVLLGVPMVGAAILAGWAMAAVVMGVGYGLMALADVMQPEPSLYGEIESCCFCP</sequence>
<feature type="transmembrane region" description="Helical" evidence="1">
    <location>
        <begin position="105"/>
        <end position="126"/>
    </location>
</feature>
<keyword evidence="1" id="KW-0472">Membrane</keyword>
<evidence type="ECO:0008006" key="4">
    <source>
        <dbReference type="Google" id="ProtNLM"/>
    </source>
</evidence>
<dbReference type="PATRIC" id="fig|45076.6.peg.2821"/>
<reference evidence="2 3" key="1">
    <citation type="submission" date="2015-11" db="EMBL/GenBank/DDBJ databases">
        <title>Genomic analysis of 38 Legionella species identifies large and diverse effector repertoires.</title>
        <authorList>
            <person name="Burstein D."/>
            <person name="Amaro F."/>
            <person name="Zusman T."/>
            <person name="Lifshitz Z."/>
            <person name="Cohen O."/>
            <person name="Gilbert J.A."/>
            <person name="Pupko T."/>
            <person name="Shuman H.A."/>
            <person name="Segal G."/>
        </authorList>
    </citation>
    <scope>NUCLEOTIDE SEQUENCE [LARGE SCALE GENOMIC DNA]</scope>
    <source>
        <strain evidence="2 3">ATCC 49508</strain>
    </source>
</reference>
<comment type="caution">
    <text evidence="2">The sequence shown here is derived from an EMBL/GenBank/DDBJ whole genome shotgun (WGS) entry which is preliminary data.</text>
</comment>
<evidence type="ECO:0000256" key="1">
    <source>
        <dbReference type="SAM" id="Phobius"/>
    </source>
</evidence>
<evidence type="ECO:0000313" key="3">
    <source>
        <dbReference type="Proteomes" id="UP000054662"/>
    </source>
</evidence>
<dbReference type="AlphaFoldDB" id="A0A0W1A4Q7"/>
<dbReference type="Proteomes" id="UP000054662">
    <property type="component" value="Unassembled WGS sequence"/>
</dbReference>